<protein>
    <submittedName>
        <fullName evidence="1">Uncharacterized protein</fullName>
    </submittedName>
</protein>
<dbReference type="AlphaFoldDB" id="A0A6C0C0Y9"/>
<organism evidence="1">
    <name type="scientific">viral metagenome</name>
    <dbReference type="NCBI Taxonomy" id="1070528"/>
    <lineage>
        <taxon>unclassified sequences</taxon>
        <taxon>metagenomes</taxon>
        <taxon>organismal metagenomes</taxon>
    </lineage>
</organism>
<dbReference type="EMBL" id="MN739303">
    <property type="protein sequence ID" value="QHS97761.1"/>
    <property type="molecule type" value="Genomic_DNA"/>
</dbReference>
<reference evidence="1" key="1">
    <citation type="journal article" date="2020" name="Nature">
        <title>Giant virus diversity and host interactions through global metagenomics.</title>
        <authorList>
            <person name="Schulz F."/>
            <person name="Roux S."/>
            <person name="Paez-Espino D."/>
            <person name="Jungbluth S."/>
            <person name="Walsh D.A."/>
            <person name="Denef V.J."/>
            <person name="McMahon K.D."/>
            <person name="Konstantinidis K.T."/>
            <person name="Eloe-Fadrosh E.A."/>
            <person name="Kyrpides N.C."/>
            <person name="Woyke T."/>
        </authorList>
    </citation>
    <scope>NUCLEOTIDE SEQUENCE</scope>
    <source>
        <strain evidence="1">GVMAG-M-3300020182-33</strain>
    </source>
</reference>
<accession>A0A6C0C0Y9</accession>
<sequence length="273" mass="30491">MSLNLRQALRQSLSALHAQILTDGSQHMRMHRDRAHYAEISCVRILLSTCLAALTGEVPPPDAAFMTPGSIKDSQDVVSCAARELHALREEVDEELLHTDNLPRYSRAIIQVTLAEETAVTEDLEKIENRHADVLERTLSICSAEMCNVLCTSLLDAAPCHLTTEQREHIARSGAAQITSIAACWLAWYTKFEPEKRPPRPLDIPQEATIVCMQNKAVGKYVNALRRCMHLRRQQARIVSIMRRLAAASRVCDTCVFLRDKISYPSSSACQAS</sequence>
<name>A0A6C0C0Y9_9ZZZZ</name>
<proteinExistence type="predicted"/>
<evidence type="ECO:0000313" key="1">
    <source>
        <dbReference type="EMBL" id="QHS97761.1"/>
    </source>
</evidence>